<dbReference type="InterPro" id="IPR050430">
    <property type="entry name" value="Peptidase_S1"/>
</dbReference>
<evidence type="ECO:0000313" key="5">
    <source>
        <dbReference type="Proteomes" id="UP000240739"/>
    </source>
</evidence>
<dbReference type="InterPro" id="IPR001254">
    <property type="entry name" value="Trypsin_dom"/>
</dbReference>
<dbReference type="InterPro" id="IPR043504">
    <property type="entry name" value="Peptidase_S1_PA_chymotrypsin"/>
</dbReference>
<evidence type="ECO:0000313" key="4">
    <source>
        <dbReference type="EMBL" id="PTL58619.1"/>
    </source>
</evidence>
<feature type="domain" description="Peptidase S1" evidence="3">
    <location>
        <begin position="65"/>
        <end position="307"/>
    </location>
</feature>
<dbReference type="GO" id="GO:0006508">
    <property type="term" value="P:proteolysis"/>
    <property type="evidence" value="ECO:0007669"/>
    <property type="project" value="InterPro"/>
</dbReference>
<evidence type="ECO:0000259" key="3">
    <source>
        <dbReference type="PROSITE" id="PS50240"/>
    </source>
</evidence>
<organism evidence="4 5">
    <name type="scientific">Paraconexibacter algicola</name>
    <dbReference type="NCBI Taxonomy" id="2133960"/>
    <lineage>
        <taxon>Bacteria</taxon>
        <taxon>Bacillati</taxon>
        <taxon>Actinomycetota</taxon>
        <taxon>Thermoleophilia</taxon>
        <taxon>Solirubrobacterales</taxon>
        <taxon>Paraconexibacteraceae</taxon>
        <taxon>Paraconexibacter</taxon>
    </lineage>
</organism>
<dbReference type="EMBL" id="PYYB01000001">
    <property type="protein sequence ID" value="PTL58619.1"/>
    <property type="molecule type" value="Genomic_DNA"/>
</dbReference>
<comment type="caution">
    <text evidence="4">The sequence shown here is derived from an EMBL/GenBank/DDBJ whole genome shotgun (WGS) entry which is preliminary data.</text>
</comment>
<dbReference type="PANTHER" id="PTHR24276">
    <property type="entry name" value="POLYSERASE-RELATED"/>
    <property type="match status" value="1"/>
</dbReference>
<proteinExistence type="inferred from homology"/>
<dbReference type="SUPFAM" id="SSF50494">
    <property type="entry name" value="Trypsin-like serine proteases"/>
    <property type="match status" value="1"/>
</dbReference>
<keyword evidence="2" id="KW-1015">Disulfide bond</keyword>
<comment type="similarity">
    <text evidence="1">Belongs to the peptidase S1 family.</text>
</comment>
<dbReference type="Pfam" id="PF00089">
    <property type="entry name" value="Trypsin"/>
    <property type="match status" value="1"/>
</dbReference>
<dbReference type="SMART" id="SM00020">
    <property type="entry name" value="Tryp_SPc"/>
    <property type="match status" value="1"/>
</dbReference>
<evidence type="ECO:0000256" key="2">
    <source>
        <dbReference type="ARBA" id="ARBA00023157"/>
    </source>
</evidence>
<sequence>MNGSRRAARAAHRPAVPARCPFGHCRSWRTGLRCRRMGTSVLARSAPAVVTLGLSLALASPASAIVGGRQATPTDNPAQVGLVIRGQSAQEALFCGGTLIAPQVVVSAMHCLGTFQGEGGDLARRIDVIGGAISRVDPGMQRVQVASIVKHPQYDDQRTLHDVLVLKLAAPINAPTAELAGPGDEALEAPGTVLSATGWGLTDYRDDDSQPTVLKQADIPLVAGSVCESQFGSSIYFSEVELCGSSPNGRPDTCQGDSGGPLVGRVGEAIRLVGIVSYGPASCGVKGNAAVYARVTAERSWILGAAGIADTAPAPTAPAAPVVAPATVRKTVRLRIGSISCGATTCRTTLRASGSGRSQVREVILRASRPAQEGLAPAKRFVRAKRAATGVYRASTLLPLGRVTLSAAAYNRDGAQISPTVRETVVVE</sequence>
<dbReference type="PANTHER" id="PTHR24276:SF98">
    <property type="entry name" value="FI18310P1-RELATED"/>
    <property type="match status" value="1"/>
</dbReference>
<protein>
    <recommendedName>
        <fullName evidence="3">Peptidase S1 domain-containing protein</fullName>
    </recommendedName>
</protein>
<dbReference type="AlphaFoldDB" id="A0A2T4UHD6"/>
<dbReference type="PROSITE" id="PS50240">
    <property type="entry name" value="TRYPSIN_DOM"/>
    <property type="match status" value="1"/>
</dbReference>
<gene>
    <name evidence="4" type="ORF">C7Y72_02580</name>
</gene>
<evidence type="ECO:0000256" key="1">
    <source>
        <dbReference type="ARBA" id="ARBA00007664"/>
    </source>
</evidence>
<accession>A0A2T4UHD6</accession>
<name>A0A2T4UHD6_9ACTN</name>
<dbReference type="CDD" id="cd00190">
    <property type="entry name" value="Tryp_SPc"/>
    <property type="match status" value="1"/>
</dbReference>
<dbReference type="InterPro" id="IPR033116">
    <property type="entry name" value="TRYPSIN_SER"/>
</dbReference>
<reference evidence="4 5" key="1">
    <citation type="submission" date="2018-03" db="EMBL/GenBank/DDBJ databases">
        <title>Aquarubrobacter algicola gen. nov., sp. nov., a novel actinobacterium isolated from shallow eutrophic lake during the end of cyanobacterial harmful algal blooms.</title>
        <authorList>
            <person name="Chun S.J."/>
        </authorList>
    </citation>
    <scope>NUCLEOTIDE SEQUENCE [LARGE SCALE GENOMIC DNA]</scope>
    <source>
        <strain evidence="4 5">Seoho-28</strain>
    </source>
</reference>
<dbReference type="InterPro" id="IPR001314">
    <property type="entry name" value="Peptidase_S1A"/>
</dbReference>
<dbReference type="GO" id="GO:0004252">
    <property type="term" value="F:serine-type endopeptidase activity"/>
    <property type="evidence" value="ECO:0007669"/>
    <property type="project" value="InterPro"/>
</dbReference>
<dbReference type="Gene3D" id="2.40.10.10">
    <property type="entry name" value="Trypsin-like serine proteases"/>
    <property type="match status" value="1"/>
</dbReference>
<dbReference type="PROSITE" id="PS00135">
    <property type="entry name" value="TRYPSIN_SER"/>
    <property type="match status" value="1"/>
</dbReference>
<dbReference type="InterPro" id="IPR009003">
    <property type="entry name" value="Peptidase_S1_PA"/>
</dbReference>
<dbReference type="Proteomes" id="UP000240739">
    <property type="component" value="Unassembled WGS sequence"/>
</dbReference>
<keyword evidence="5" id="KW-1185">Reference proteome</keyword>
<dbReference type="PRINTS" id="PR00722">
    <property type="entry name" value="CHYMOTRYPSIN"/>
</dbReference>